<organism evidence="1 4">
    <name type="scientific">Parascaris univalens</name>
    <name type="common">Nematode worm</name>
    <dbReference type="NCBI Taxonomy" id="6257"/>
    <lineage>
        <taxon>Eukaryota</taxon>
        <taxon>Metazoa</taxon>
        <taxon>Ecdysozoa</taxon>
        <taxon>Nematoda</taxon>
        <taxon>Chromadorea</taxon>
        <taxon>Rhabditida</taxon>
        <taxon>Spirurina</taxon>
        <taxon>Ascaridomorpha</taxon>
        <taxon>Ascaridoidea</taxon>
        <taxon>Ascarididae</taxon>
        <taxon>Parascaris</taxon>
    </lineage>
</organism>
<protein>
    <submittedName>
        <fullName evidence="2 3">Uncharacterized protein</fullName>
    </submittedName>
</protein>
<dbReference type="WBParaSite" id="PgE059_g006_t02">
    <property type="protein sequence ID" value="PgE059_g006_t02"/>
    <property type="gene ID" value="PgE059_g006"/>
</dbReference>
<reference evidence="2 3" key="1">
    <citation type="submission" date="2022-11" db="UniProtKB">
        <authorList>
            <consortium name="WormBaseParasite"/>
        </authorList>
    </citation>
    <scope>IDENTIFICATION</scope>
</reference>
<dbReference type="Proteomes" id="UP000887569">
    <property type="component" value="Unplaced"/>
</dbReference>
<dbReference type="WBParaSite" id="PgE059_g006_t04">
    <property type="protein sequence ID" value="PgE059_g006_t04"/>
    <property type="gene ID" value="PgE059_g006"/>
</dbReference>
<evidence type="ECO:0000313" key="1">
    <source>
        <dbReference type="Proteomes" id="UP000887569"/>
    </source>
</evidence>
<evidence type="ECO:0000313" key="2">
    <source>
        <dbReference type="WBParaSite" id="PgE059_g006_t02"/>
    </source>
</evidence>
<evidence type="ECO:0000313" key="4">
    <source>
        <dbReference type="WBParaSite" id="PgE059_g006_t04"/>
    </source>
</evidence>
<name>A0A914ZZ19_PARUN</name>
<dbReference type="WBParaSite" id="PgE059_g006_t03">
    <property type="protein sequence ID" value="PgE059_g006_t03"/>
    <property type="gene ID" value="PgE059_g006"/>
</dbReference>
<dbReference type="AlphaFoldDB" id="A0A914ZZ19"/>
<keyword evidence="1" id="KW-1185">Reference proteome</keyword>
<proteinExistence type="predicted"/>
<evidence type="ECO:0000313" key="3">
    <source>
        <dbReference type="WBParaSite" id="PgE059_g006_t03"/>
    </source>
</evidence>
<accession>A0A914ZZ19</accession>
<sequence>MVQPIRFSQQLNKEIFGILTIVMQVTSDNSEEPVEENVYEFVPLPGYSSRTPKSLCPMINLAQVSHLMPTVFELSRFSSLFHCVISFFRRRLEADFVCYQLADFYLVQNEDQCSFWLLLAEQSAFFVECLLGPACCRRFTEVTHLVCVNVCLRYVFLHFEECIGLQK</sequence>